<gene>
    <name evidence="1" type="ORF">LWF01_10115</name>
</gene>
<keyword evidence="1" id="KW-0378">Hydrolase</keyword>
<keyword evidence="2" id="KW-1185">Reference proteome</keyword>
<dbReference type="GO" id="GO:0016787">
    <property type="term" value="F:hydrolase activity"/>
    <property type="evidence" value="ECO:0007669"/>
    <property type="project" value="UniProtKB-KW"/>
</dbReference>
<dbReference type="CDD" id="cd07067">
    <property type="entry name" value="HP_PGM_like"/>
    <property type="match status" value="1"/>
</dbReference>
<dbReference type="Pfam" id="PF00300">
    <property type="entry name" value="His_Phos_1"/>
    <property type="match status" value="1"/>
</dbReference>
<dbReference type="PANTHER" id="PTHR48100">
    <property type="entry name" value="BROAD-SPECIFICITY PHOSPHATASE YOR283W-RELATED"/>
    <property type="match status" value="1"/>
</dbReference>
<dbReference type="PANTHER" id="PTHR48100:SF59">
    <property type="entry name" value="ADENOSYLCOBALAMIN_ALPHA-RIBAZOLE PHOSPHATASE"/>
    <property type="match status" value="1"/>
</dbReference>
<dbReference type="PROSITE" id="PS00175">
    <property type="entry name" value="PG_MUTASE"/>
    <property type="match status" value="1"/>
</dbReference>
<name>A0ABY8QQ14_9MICO</name>
<evidence type="ECO:0000313" key="1">
    <source>
        <dbReference type="EMBL" id="WGW10501.1"/>
    </source>
</evidence>
<dbReference type="RefSeq" id="WP_349637280.1">
    <property type="nucleotide sequence ID" value="NZ_CP090958.1"/>
</dbReference>
<dbReference type="EC" id="3.1.3.-" evidence="1"/>
<dbReference type="Gene3D" id="3.40.50.1240">
    <property type="entry name" value="Phosphoglycerate mutase-like"/>
    <property type="match status" value="1"/>
</dbReference>
<accession>A0ABY8QQ14</accession>
<protein>
    <submittedName>
        <fullName evidence="1">Histidine phosphatase family protein</fullName>
        <ecNumber evidence="1">3.1.3.-</ecNumber>
    </submittedName>
</protein>
<sequence length="190" mass="20593">MTTIALVRHGQTDWNATDRLQGSSDIPLNEFGREQARQTVRKLTGAQWDGIVSSPLSRAAETADILAAGLHTEVYERMPELIERSYGEAEGLTLQEAKNRWPGGGLFPGQESEEEVTARGMKAIDVLAGRHPGQQVVAVGHGTWIRVVLSTILGTPVDHILNTALSEINNDSGRWAATIVNNEPVLPAHS</sequence>
<proteinExistence type="predicted"/>
<organism evidence="1 2">
    <name type="scientific">Saxibacter everestensis</name>
    <dbReference type="NCBI Taxonomy" id="2909229"/>
    <lineage>
        <taxon>Bacteria</taxon>
        <taxon>Bacillati</taxon>
        <taxon>Actinomycetota</taxon>
        <taxon>Actinomycetes</taxon>
        <taxon>Micrococcales</taxon>
        <taxon>Brevibacteriaceae</taxon>
        <taxon>Saxibacter</taxon>
    </lineage>
</organism>
<dbReference type="Proteomes" id="UP001209083">
    <property type="component" value="Chromosome"/>
</dbReference>
<dbReference type="SUPFAM" id="SSF53254">
    <property type="entry name" value="Phosphoglycerate mutase-like"/>
    <property type="match status" value="1"/>
</dbReference>
<dbReference type="InterPro" id="IPR013078">
    <property type="entry name" value="His_Pase_superF_clade-1"/>
</dbReference>
<dbReference type="InterPro" id="IPR050275">
    <property type="entry name" value="PGM_Phosphatase"/>
</dbReference>
<reference evidence="1 2" key="1">
    <citation type="submission" date="2023-05" db="EMBL/GenBank/DDBJ databases">
        <title>Lithophilousrod everest ZFBP1038 complete genpme.</title>
        <authorList>
            <person name="Tian M."/>
        </authorList>
    </citation>
    <scope>NUCLEOTIDE SEQUENCE [LARGE SCALE GENOMIC DNA]</scope>
    <source>
        <strain evidence="1 2">ZFBP1038</strain>
    </source>
</reference>
<dbReference type="EMBL" id="CP090958">
    <property type="protein sequence ID" value="WGW10501.1"/>
    <property type="molecule type" value="Genomic_DNA"/>
</dbReference>
<dbReference type="InterPro" id="IPR001345">
    <property type="entry name" value="PG/BPGM_mutase_AS"/>
</dbReference>
<dbReference type="SMART" id="SM00855">
    <property type="entry name" value="PGAM"/>
    <property type="match status" value="1"/>
</dbReference>
<dbReference type="InterPro" id="IPR029033">
    <property type="entry name" value="His_PPase_superfam"/>
</dbReference>
<evidence type="ECO:0000313" key="2">
    <source>
        <dbReference type="Proteomes" id="UP001209083"/>
    </source>
</evidence>